<evidence type="ECO:0000259" key="1">
    <source>
        <dbReference type="Pfam" id="PF13556"/>
    </source>
</evidence>
<dbReference type="InterPro" id="IPR051448">
    <property type="entry name" value="CdaR-like_regulators"/>
</dbReference>
<dbReference type="InterPro" id="IPR042070">
    <property type="entry name" value="PucR_C-HTH_sf"/>
</dbReference>
<dbReference type="InterPro" id="IPR025751">
    <property type="entry name" value="RsbRD_N_dom"/>
</dbReference>
<protein>
    <submittedName>
        <fullName evidence="3">Uncharacterized protein</fullName>
    </submittedName>
</protein>
<comment type="caution">
    <text evidence="3">The sequence shown here is derived from an EMBL/GenBank/DDBJ whole genome shotgun (WGS) entry which is preliminary data.</text>
</comment>
<sequence length="368" mass="39254">MLDAPLAEYLRLRIPVVVESVVAAVRSSAPGCQADAGELRAAVGVAVEHGVALASETGADQQRWVSAMRAMGSTAAAHGLSATDLFSAVHTGARAALRDMHNLTDTSLVDQRQLLALTDAVFAYTEALCSVVGEGHRARQAAVSSSGARDALAALLLGAQPASRERVIEAAAAAHWVVPDKVVVVAFAGEGLPEHQCDAEVLTLESAPAPSLVVPTGHKILTEVEDVSGLRVALSPEVDPVDVQHGHRLARRALELATTGALRPAGVIRCEEHLTALMHPAGRMLVEQFERSIDSALAGLPESRKRRLQHTLRAWAQARGHQAGMAQVLGVHPTTISYRMAQLEKVLGDRLHDPQWQFMLRLAQREQD</sequence>
<evidence type="ECO:0000313" key="3">
    <source>
        <dbReference type="EMBL" id="OLR91833.1"/>
    </source>
</evidence>
<dbReference type="STRING" id="1193682.BJP25_23625"/>
<evidence type="ECO:0000259" key="2">
    <source>
        <dbReference type="Pfam" id="PF14361"/>
    </source>
</evidence>
<feature type="domain" description="RsbT co-antagonist protein RsbRD N-terminal" evidence="2">
    <location>
        <begin position="17"/>
        <end position="148"/>
    </location>
</feature>
<dbReference type="Proteomes" id="UP000186040">
    <property type="component" value="Unassembled WGS sequence"/>
</dbReference>
<gene>
    <name evidence="3" type="ORF">BJP25_23625</name>
</gene>
<proteinExistence type="predicted"/>
<organism evidence="3 4">
    <name type="scientific">Actinokineospora bangkokensis</name>
    <dbReference type="NCBI Taxonomy" id="1193682"/>
    <lineage>
        <taxon>Bacteria</taxon>
        <taxon>Bacillati</taxon>
        <taxon>Actinomycetota</taxon>
        <taxon>Actinomycetes</taxon>
        <taxon>Pseudonocardiales</taxon>
        <taxon>Pseudonocardiaceae</taxon>
        <taxon>Actinokineospora</taxon>
    </lineage>
</organism>
<keyword evidence="4" id="KW-1185">Reference proteome</keyword>
<dbReference type="InterPro" id="IPR025736">
    <property type="entry name" value="PucR_C-HTH_dom"/>
</dbReference>
<name>A0A1Q9LII8_9PSEU</name>
<evidence type="ECO:0000313" key="4">
    <source>
        <dbReference type="Proteomes" id="UP000186040"/>
    </source>
</evidence>
<dbReference type="EMBL" id="MKQR01000018">
    <property type="protein sequence ID" value="OLR91833.1"/>
    <property type="molecule type" value="Genomic_DNA"/>
</dbReference>
<accession>A0A1Q9LII8</accession>
<reference evidence="3 4" key="1">
    <citation type="submission" date="2016-10" db="EMBL/GenBank/DDBJ databases">
        <title>The Draft Genome Sequence of Actinokineospora bangkokensis 44EHWT reveals the biosynthetic pathway of antifungal compounds Thailandins with unusual extender unit butylmalonyl-CoA.</title>
        <authorList>
            <person name="Greule A."/>
            <person name="Intra B."/>
            <person name="Flemming S."/>
            <person name="Rommel M.G."/>
            <person name="Panbangred W."/>
            <person name="Bechthold A."/>
        </authorList>
    </citation>
    <scope>NUCLEOTIDE SEQUENCE [LARGE SCALE GENOMIC DNA]</scope>
    <source>
        <strain evidence="3 4">44EHW</strain>
    </source>
</reference>
<dbReference type="Pfam" id="PF13556">
    <property type="entry name" value="HTH_30"/>
    <property type="match status" value="1"/>
</dbReference>
<dbReference type="PANTHER" id="PTHR33744:SF1">
    <property type="entry name" value="DNA-BINDING TRANSCRIPTIONAL ACTIVATOR ADER"/>
    <property type="match status" value="1"/>
</dbReference>
<dbReference type="OrthoDB" id="5243741at2"/>
<dbReference type="AlphaFoldDB" id="A0A1Q9LII8"/>
<dbReference type="PANTHER" id="PTHR33744">
    <property type="entry name" value="CARBOHYDRATE DIACID REGULATOR"/>
    <property type="match status" value="1"/>
</dbReference>
<feature type="domain" description="PucR C-terminal helix-turn-helix" evidence="1">
    <location>
        <begin position="308"/>
        <end position="363"/>
    </location>
</feature>
<dbReference type="RefSeq" id="WP_075976238.1">
    <property type="nucleotide sequence ID" value="NZ_MKQR01000018.1"/>
</dbReference>
<dbReference type="Pfam" id="PF14361">
    <property type="entry name" value="RsbRD_N"/>
    <property type="match status" value="1"/>
</dbReference>
<dbReference type="Gene3D" id="1.10.10.2840">
    <property type="entry name" value="PucR C-terminal helix-turn-helix domain"/>
    <property type="match status" value="1"/>
</dbReference>